<dbReference type="KEGG" id="snw:BBN63_12170"/>
<dbReference type="AlphaFoldDB" id="A0A1U9QRR5"/>
<name>A0A1U9QRR5_STRNV</name>
<dbReference type="Gene3D" id="2.60.40.1120">
    <property type="entry name" value="Carboxypeptidase-like, regulatory domain"/>
    <property type="match status" value="1"/>
</dbReference>
<evidence type="ECO:0000313" key="2">
    <source>
        <dbReference type="EMBL" id="AQU66887.1"/>
    </source>
</evidence>
<dbReference type="SUPFAM" id="SSF49464">
    <property type="entry name" value="Carboxypeptidase regulatory domain-like"/>
    <property type="match status" value="1"/>
</dbReference>
<dbReference type="OrthoDB" id="4232921at2"/>
<dbReference type="EMBL" id="CP018047">
    <property type="protein sequence ID" value="AQU66887.1"/>
    <property type="molecule type" value="Genomic_DNA"/>
</dbReference>
<reference evidence="2 3" key="1">
    <citation type="submission" date="2016-11" db="EMBL/GenBank/DDBJ databases">
        <title>Complete genome sequence of Streptomyces niveus SCSIO 3406.</title>
        <authorList>
            <person name="Zhu Q."/>
            <person name="Cheng W."/>
            <person name="Song Y."/>
            <person name="Li Q."/>
            <person name="Ju J."/>
        </authorList>
    </citation>
    <scope>NUCLEOTIDE SEQUENCE [LARGE SCALE GENOMIC DNA]</scope>
    <source>
        <strain evidence="2 3">SCSIO 3406</strain>
    </source>
</reference>
<sequence length="134" mass="14093">MFLGPAPQDRLGRRRPRPAVEAPEPAPPAPAEPPKEEGVFGATVVHGFVRTEEGEPVADAVLTLLSPGGEQLDRVATLADGSYILSARPGGSYLLAAVSREYEPWTRHIAVGGEPLIHDLTLSPSEAASPSRPA</sequence>
<feature type="region of interest" description="Disordered" evidence="1">
    <location>
        <begin position="1"/>
        <end position="38"/>
    </location>
</feature>
<dbReference type="InterPro" id="IPR008969">
    <property type="entry name" value="CarboxyPept-like_regulatory"/>
</dbReference>
<protein>
    <recommendedName>
        <fullName evidence="4">Carboxypeptidase regulatory-like domain-containing protein</fullName>
    </recommendedName>
</protein>
<evidence type="ECO:0000313" key="3">
    <source>
        <dbReference type="Proteomes" id="UP000189677"/>
    </source>
</evidence>
<organism evidence="2 3">
    <name type="scientific">Streptomyces niveus</name>
    <name type="common">Streptomyces spheroides</name>
    <dbReference type="NCBI Taxonomy" id="193462"/>
    <lineage>
        <taxon>Bacteria</taxon>
        <taxon>Bacillati</taxon>
        <taxon>Actinomycetota</taxon>
        <taxon>Actinomycetes</taxon>
        <taxon>Kitasatosporales</taxon>
        <taxon>Streptomycetaceae</taxon>
        <taxon>Streptomyces</taxon>
    </lineage>
</organism>
<keyword evidence="3" id="KW-1185">Reference proteome</keyword>
<dbReference type="Pfam" id="PF13620">
    <property type="entry name" value="CarboxypepD_reg"/>
    <property type="match status" value="1"/>
</dbReference>
<gene>
    <name evidence="2" type="ORF">BBN63_12170</name>
</gene>
<dbReference type="Proteomes" id="UP000189677">
    <property type="component" value="Chromosome"/>
</dbReference>
<proteinExistence type="predicted"/>
<evidence type="ECO:0000256" key="1">
    <source>
        <dbReference type="SAM" id="MobiDB-lite"/>
    </source>
</evidence>
<accession>A0A1U9QRR5</accession>
<evidence type="ECO:0008006" key="4">
    <source>
        <dbReference type="Google" id="ProtNLM"/>
    </source>
</evidence>